<accession>A0A972JP58</accession>
<keyword evidence="3" id="KW-1185">Reference proteome</keyword>
<dbReference type="AlphaFoldDB" id="A0A972JP58"/>
<gene>
    <name evidence="2" type="ORF">HC757_16935</name>
</gene>
<organism evidence="2 3">
    <name type="scientific">Shewanella salipaludis</name>
    <dbReference type="NCBI Taxonomy" id="2723052"/>
    <lineage>
        <taxon>Bacteria</taxon>
        <taxon>Pseudomonadati</taxon>
        <taxon>Pseudomonadota</taxon>
        <taxon>Gammaproteobacteria</taxon>
        <taxon>Alteromonadales</taxon>
        <taxon>Shewanellaceae</taxon>
        <taxon>Shewanella</taxon>
    </lineage>
</organism>
<keyword evidence="1" id="KW-1133">Transmembrane helix</keyword>
<reference evidence="2" key="1">
    <citation type="submission" date="2020-04" db="EMBL/GenBank/DDBJ databases">
        <title>Description of Shewanella salipaludis sp. nov., isolated from a salt marsh.</title>
        <authorList>
            <person name="Park S."/>
            <person name="Yoon J.-H."/>
        </authorList>
    </citation>
    <scope>NUCLEOTIDE SEQUENCE</scope>
    <source>
        <strain evidence="2">SHSM-M6</strain>
    </source>
</reference>
<name>A0A972JP58_9GAMM</name>
<feature type="transmembrane region" description="Helical" evidence="1">
    <location>
        <begin position="60"/>
        <end position="79"/>
    </location>
</feature>
<proteinExistence type="predicted"/>
<dbReference type="Proteomes" id="UP000737113">
    <property type="component" value="Unassembled WGS sequence"/>
</dbReference>
<comment type="caution">
    <text evidence="2">The sequence shown here is derived from an EMBL/GenBank/DDBJ whole genome shotgun (WGS) entry which is preliminary data.</text>
</comment>
<keyword evidence="1" id="KW-0472">Membrane</keyword>
<feature type="transmembrane region" description="Helical" evidence="1">
    <location>
        <begin position="32"/>
        <end position="48"/>
    </location>
</feature>
<keyword evidence="1" id="KW-0812">Transmembrane</keyword>
<evidence type="ECO:0000313" key="2">
    <source>
        <dbReference type="EMBL" id="NMH66846.1"/>
    </source>
</evidence>
<feature type="transmembrane region" description="Helical" evidence="1">
    <location>
        <begin position="99"/>
        <end position="118"/>
    </location>
</feature>
<dbReference type="EMBL" id="JAAXYH010000017">
    <property type="protein sequence ID" value="NMH66846.1"/>
    <property type="molecule type" value="Genomic_DNA"/>
</dbReference>
<sequence length="127" mass="13746">MISVPARLALLMFLYCLLTAGALWRALGTGALDAFTLGVVPVLLGLILRQSWACMALRLYIGIQTLGCAALGITAIIAYRITPEDVRVVVQGQELPIPAVVIGLMALLGFQYWVAFSANTRNYLARH</sequence>
<evidence type="ECO:0000256" key="1">
    <source>
        <dbReference type="SAM" id="Phobius"/>
    </source>
</evidence>
<dbReference type="RefSeq" id="WP_169565573.1">
    <property type="nucleotide sequence ID" value="NZ_JAAXYH010000017.1"/>
</dbReference>
<evidence type="ECO:0000313" key="3">
    <source>
        <dbReference type="Proteomes" id="UP000737113"/>
    </source>
</evidence>
<protein>
    <submittedName>
        <fullName evidence="2">Uncharacterized protein</fullName>
    </submittedName>
</protein>